<protein>
    <submittedName>
        <fullName evidence="9">ABC transporter permease</fullName>
    </submittedName>
</protein>
<evidence type="ECO:0000256" key="6">
    <source>
        <dbReference type="ARBA" id="ARBA00023136"/>
    </source>
</evidence>
<dbReference type="CDD" id="cd06261">
    <property type="entry name" value="TM_PBP2"/>
    <property type="match status" value="1"/>
</dbReference>
<feature type="transmembrane region" description="Helical" evidence="7">
    <location>
        <begin position="250"/>
        <end position="279"/>
    </location>
</feature>
<evidence type="ECO:0000256" key="7">
    <source>
        <dbReference type="RuleBase" id="RU363032"/>
    </source>
</evidence>
<keyword evidence="5 7" id="KW-1133">Transmembrane helix</keyword>
<keyword evidence="10" id="KW-1185">Reference proteome</keyword>
<dbReference type="InterPro" id="IPR035906">
    <property type="entry name" value="MetI-like_sf"/>
</dbReference>
<evidence type="ECO:0000256" key="5">
    <source>
        <dbReference type="ARBA" id="ARBA00022989"/>
    </source>
</evidence>
<keyword evidence="6 7" id="KW-0472">Membrane</keyword>
<dbReference type="Gene3D" id="1.10.3720.10">
    <property type="entry name" value="MetI-like"/>
    <property type="match status" value="1"/>
</dbReference>
<feature type="transmembrane region" description="Helical" evidence="7">
    <location>
        <begin position="153"/>
        <end position="176"/>
    </location>
</feature>
<comment type="caution">
    <text evidence="9">The sequence shown here is derived from an EMBL/GenBank/DDBJ whole genome shotgun (WGS) entry which is preliminary data.</text>
</comment>
<feature type="transmembrane region" description="Helical" evidence="7">
    <location>
        <begin position="31"/>
        <end position="49"/>
    </location>
</feature>
<dbReference type="EMBL" id="JANYMP010000001">
    <property type="protein sequence ID" value="MCS7475725.1"/>
    <property type="molecule type" value="Genomic_DNA"/>
</dbReference>
<evidence type="ECO:0000313" key="10">
    <source>
        <dbReference type="Proteomes" id="UP001141259"/>
    </source>
</evidence>
<keyword evidence="4 7" id="KW-0812">Transmembrane</keyword>
<organism evidence="9 10">
    <name type="scientific">Umezawaea endophytica</name>
    <dbReference type="NCBI Taxonomy" id="1654476"/>
    <lineage>
        <taxon>Bacteria</taxon>
        <taxon>Bacillati</taxon>
        <taxon>Actinomycetota</taxon>
        <taxon>Actinomycetes</taxon>
        <taxon>Pseudonocardiales</taxon>
        <taxon>Pseudonocardiaceae</taxon>
        <taxon>Umezawaea</taxon>
    </lineage>
</organism>
<evidence type="ECO:0000256" key="1">
    <source>
        <dbReference type="ARBA" id="ARBA00004651"/>
    </source>
</evidence>
<comment type="subcellular location">
    <subcellularLocation>
        <location evidence="1 7">Cell membrane</location>
        <topology evidence="1 7">Multi-pass membrane protein</topology>
    </subcellularLocation>
</comment>
<dbReference type="PANTHER" id="PTHR43163">
    <property type="entry name" value="DIPEPTIDE TRANSPORT SYSTEM PERMEASE PROTEIN DPPB-RELATED"/>
    <property type="match status" value="1"/>
</dbReference>
<dbReference type="RefSeq" id="WP_259621233.1">
    <property type="nucleotide sequence ID" value="NZ_JANYMP010000001.1"/>
</dbReference>
<accession>A0A9X3AEA7</accession>
<dbReference type="Proteomes" id="UP001141259">
    <property type="component" value="Unassembled WGS sequence"/>
</dbReference>
<proteinExistence type="inferred from homology"/>
<feature type="transmembrane region" description="Helical" evidence="7">
    <location>
        <begin position="196"/>
        <end position="215"/>
    </location>
</feature>
<evidence type="ECO:0000259" key="8">
    <source>
        <dbReference type="PROSITE" id="PS50928"/>
    </source>
</evidence>
<keyword evidence="2 7" id="KW-0813">Transport</keyword>
<dbReference type="GO" id="GO:0005886">
    <property type="term" value="C:plasma membrane"/>
    <property type="evidence" value="ECO:0007669"/>
    <property type="project" value="UniProtKB-SubCell"/>
</dbReference>
<feature type="transmembrane region" description="Helical" evidence="7">
    <location>
        <begin position="299"/>
        <end position="322"/>
    </location>
</feature>
<gene>
    <name evidence="9" type="ORF">NZH93_02590</name>
</gene>
<dbReference type="SUPFAM" id="SSF161098">
    <property type="entry name" value="MetI-like"/>
    <property type="match status" value="1"/>
</dbReference>
<evidence type="ECO:0000313" key="9">
    <source>
        <dbReference type="EMBL" id="MCS7475725.1"/>
    </source>
</evidence>
<keyword evidence="3" id="KW-1003">Cell membrane</keyword>
<evidence type="ECO:0000256" key="2">
    <source>
        <dbReference type="ARBA" id="ARBA00022448"/>
    </source>
</evidence>
<dbReference type="Pfam" id="PF19300">
    <property type="entry name" value="BPD_transp_1_N"/>
    <property type="match status" value="1"/>
</dbReference>
<dbReference type="PANTHER" id="PTHR43163:SF6">
    <property type="entry name" value="DIPEPTIDE TRANSPORT SYSTEM PERMEASE PROTEIN DPPB-RELATED"/>
    <property type="match status" value="1"/>
</dbReference>
<dbReference type="InterPro" id="IPR000515">
    <property type="entry name" value="MetI-like"/>
</dbReference>
<name>A0A9X3AEA7_9PSEU</name>
<comment type="similarity">
    <text evidence="7">Belongs to the binding-protein-dependent transport system permease family.</text>
</comment>
<feature type="domain" description="ABC transmembrane type-1" evidence="8">
    <location>
        <begin position="114"/>
        <end position="315"/>
    </location>
</feature>
<dbReference type="PROSITE" id="PS50928">
    <property type="entry name" value="ABC_TM1"/>
    <property type="match status" value="1"/>
</dbReference>
<sequence length="331" mass="34731">MTAGPAPRGDRIRSGLRGPWPVFLGRQLGRFAASMVVLATAAFGMVHAIPGDPVRNALGLNAQPAVVAATRRTLGLDDPLWTQYARFLRGLVTWDMGDSLISHVPVAQVMTRLIPATVGLAAAAFVLAVVVAIPLGLLAGIATRDGRSRGTHVAFTSVTGVFSVVPDFVLGVGLVFVFSVTFKVLPVAGQSGPESYVLPVIALAAGPAALLARVVRVEAQRVLAEDYLRTARSKRLPARLVYLRHALPNLLTAALTISGLALSSLLAGTVLVESVFAWPGVGNQLVRSVLSKDFPVVEAMAVFFGGSVLLINLAVDVLIAVVDPRSVIKET</sequence>
<reference evidence="9" key="1">
    <citation type="submission" date="2022-08" db="EMBL/GenBank/DDBJ databases">
        <authorList>
            <person name="Tistechok S."/>
            <person name="Samborskyy M."/>
            <person name="Roman I."/>
        </authorList>
    </citation>
    <scope>NUCLEOTIDE SEQUENCE</scope>
    <source>
        <strain evidence="9">DSM 103496</strain>
    </source>
</reference>
<dbReference type="AlphaFoldDB" id="A0A9X3AEA7"/>
<dbReference type="GO" id="GO:0071916">
    <property type="term" value="F:dipeptide transmembrane transporter activity"/>
    <property type="evidence" value="ECO:0007669"/>
    <property type="project" value="TreeGrafter"/>
</dbReference>
<dbReference type="InterPro" id="IPR045621">
    <property type="entry name" value="BPD_transp_1_N"/>
</dbReference>
<evidence type="ECO:0000256" key="3">
    <source>
        <dbReference type="ARBA" id="ARBA00022475"/>
    </source>
</evidence>
<feature type="transmembrane region" description="Helical" evidence="7">
    <location>
        <begin position="118"/>
        <end position="141"/>
    </location>
</feature>
<evidence type="ECO:0000256" key="4">
    <source>
        <dbReference type="ARBA" id="ARBA00022692"/>
    </source>
</evidence>
<dbReference type="Pfam" id="PF00528">
    <property type="entry name" value="BPD_transp_1"/>
    <property type="match status" value="1"/>
</dbReference>